<dbReference type="InterPro" id="IPR009056">
    <property type="entry name" value="Cyt_c-like_dom"/>
</dbReference>
<evidence type="ECO:0000259" key="5">
    <source>
        <dbReference type="PROSITE" id="PS51007"/>
    </source>
</evidence>
<keyword evidence="3 4" id="KW-0408">Iron</keyword>
<keyword evidence="1 4" id="KW-0349">Heme</keyword>
<dbReference type="Gene3D" id="1.10.760.10">
    <property type="entry name" value="Cytochrome c-like domain"/>
    <property type="match status" value="1"/>
</dbReference>
<sequence>MNRKIKIIANSLLAFIVALLLVNCTPHPQLMVLNRTNSNSQTRTFRSNGERIYFSSTSDRNKNITYTGGQSSGGMMGNGSSGGMMGNNNMTCASCHGADGRGGVQTMMGMQTIKVPDIRWSALKDEFDTEKFRLAITKGQDPDGKKQLNNYMPRWNIGNEDIADLIGFLKTLP</sequence>
<proteinExistence type="predicted"/>
<evidence type="ECO:0000256" key="2">
    <source>
        <dbReference type="ARBA" id="ARBA00022723"/>
    </source>
</evidence>
<organism evidence="6 7">
    <name type="scientific">Nodularia harveyana UHCC-0300</name>
    <dbReference type="NCBI Taxonomy" id="2974287"/>
    <lineage>
        <taxon>Bacteria</taxon>
        <taxon>Bacillati</taxon>
        <taxon>Cyanobacteriota</taxon>
        <taxon>Cyanophyceae</taxon>
        <taxon>Nostocales</taxon>
        <taxon>Nodulariaceae</taxon>
        <taxon>Nodularia</taxon>
    </lineage>
</organism>
<evidence type="ECO:0000256" key="1">
    <source>
        <dbReference type="ARBA" id="ARBA00022617"/>
    </source>
</evidence>
<protein>
    <submittedName>
        <fullName evidence="6">Cytochrome c</fullName>
    </submittedName>
</protein>
<keyword evidence="7" id="KW-1185">Reference proteome</keyword>
<evidence type="ECO:0000313" key="6">
    <source>
        <dbReference type="EMBL" id="MEA5580190.1"/>
    </source>
</evidence>
<evidence type="ECO:0000313" key="7">
    <source>
        <dbReference type="Proteomes" id="UP001302120"/>
    </source>
</evidence>
<gene>
    <name evidence="6" type="ORF">VB620_02415</name>
</gene>
<reference evidence="6 7" key="1">
    <citation type="submission" date="2023-12" db="EMBL/GenBank/DDBJ databases">
        <title>Baltic Sea Cyanobacteria.</title>
        <authorList>
            <person name="Delbaje E."/>
            <person name="Fewer D.P."/>
            <person name="Shishido T.K."/>
        </authorList>
    </citation>
    <scope>NUCLEOTIDE SEQUENCE [LARGE SCALE GENOMIC DNA]</scope>
    <source>
        <strain evidence="6 7">UHCC-0300</strain>
    </source>
</reference>
<dbReference type="RefSeq" id="WP_323194529.1">
    <property type="nucleotide sequence ID" value="NZ_JAYGHG010000002.1"/>
</dbReference>
<dbReference type="PROSITE" id="PS51007">
    <property type="entry name" value="CYTC"/>
    <property type="match status" value="1"/>
</dbReference>
<evidence type="ECO:0000256" key="4">
    <source>
        <dbReference type="PROSITE-ProRule" id="PRU00433"/>
    </source>
</evidence>
<feature type="domain" description="Cytochrome c" evidence="5">
    <location>
        <begin position="77"/>
        <end position="173"/>
    </location>
</feature>
<name>A0ABU5U9I0_9CYAN</name>
<evidence type="ECO:0000256" key="3">
    <source>
        <dbReference type="ARBA" id="ARBA00023004"/>
    </source>
</evidence>
<comment type="caution">
    <text evidence="6">The sequence shown here is derived from an EMBL/GenBank/DDBJ whole genome shotgun (WGS) entry which is preliminary data.</text>
</comment>
<accession>A0ABU5U9I0</accession>
<dbReference type="Proteomes" id="UP001302120">
    <property type="component" value="Unassembled WGS sequence"/>
</dbReference>
<dbReference type="EMBL" id="JAYGHG010000002">
    <property type="protein sequence ID" value="MEA5580190.1"/>
    <property type="molecule type" value="Genomic_DNA"/>
</dbReference>
<dbReference type="InterPro" id="IPR036909">
    <property type="entry name" value="Cyt_c-like_dom_sf"/>
</dbReference>
<keyword evidence="2 4" id="KW-0479">Metal-binding</keyword>
<dbReference type="Pfam" id="PF00034">
    <property type="entry name" value="Cytochrom_C"/>
    <property type="match status" value="1"/>
</dbReference>
<dbReference type="SUPFAM" id="SSF46626">
    <property type="entry name" value="Cytochrome c"/>
    <property type="match status" value="1"/>
</dbReference>